<keyword evidence="13" id="KW-0328">Glycosyltransferase</keyword>
<dbReference type="NCBIfam" id="NF009131">
    <property type="entry name" value="PRK12484.1"/>
    <property type="match status" value="1"/>
</dbReference>
<comment type="pathway">
    <text evidence="1 9">Cofactor biosynthesis; NAD(+) biosynthesis; nicotinate D-ribonucleotide from nicotinate: step 1/1.</text>
</comment>
<comment type="function">
    <text evidence="9">Catalyzes the first step in the biosynthesis of NAD from nicotinic acid, the ATP-dependent synthesis of beta-nicotinate D-ribonucleotide from nicotinate and 5-phospho-D-ribose 1-phosphate.</text>
</comment>
<dbReference type="PIRSF" id="PIRSF000484">
    <property type="entry name" value="NAPRT"/>
    <property type="match status" value="1"/>
</dbReference>
<gene>
    <name evidence="13" type="ORF">JP39_09090</name>
</gene>
<comment type="catalytic activity">
    <reaction evidence="8 9">
        <text>5-phospho-alpha-D-ribose 1-diphosphate + nicotinate + ATP + H2O = nicotinate beta-D-ribonucleotide + ADP + phosphate + diphosphate</text>
        <dbReference type="Rhea" id="RHEA:36163"/>
        <dbReference type="ChEBI" id="CHEBI:15377"/>
        <dbReference type="ChEBI" id="CHEBI:30616"/>
        <dbReference type="ChEBI" id="CHEBI:32544"/>
        <dbReference type="ChEBI" id="CHEBI:33019"/>
        <dbReference type="ChEBI" id="CHEBI:43474"/>
        <dbReference type="ChEBI" id="CHEBI:57502"/>
        <dbReference type="ChEBI" id="CHEBI:58017"/>
        <dbReference type="ChEBI" id="CHEBI:456216"/>
        <dbReference type="EC" id="6.3.4.21"/>
    </reaction>
</comment>
<dbReference type="UniPathway" id="UPA00253">
    <property type="reaction ID" value="UER00457"/>
</dbReference>
<dbReference type="GO" id="GO:0004516">
    <property type="term" value="F:nicotinate phosphoribosyltransferase activity"/>
    <property type="evidence" value="ECO:0007669"/>
    <property type="project" value="UniProtKB-UniRule"/>
</dbReference>
<dbReference type="Proteomes" id="UP000061546">
    <property type="component" value="Chromosome"/>
</dbReference>
<dbReference type="Pfam" id="PF17767">
    <property type="entry name" value="NAPRTase_N"/>
    <property type="match status" value="1"/>
</dbReference>
<dbReference type="GO" id="GO:0005829">
    <property type="term" value="C:cytosol"/>
    <property type="evidence" value="ECO:0007669"/>
    <property type="project" value="TreeGrafter"/>
</dbReference>
<feature type="domain" description="Nicotinate/nicotinamide phosphoribosyltransferase" evidence="10">
    <location>
        <begin position="157"/>
        <end position="337"/>
    </location>
</feature>
<keyword evidence="6 9" id="KW-0662">Pyridine nucleotide biosynthesis</keyword>
<dbReference type="AlphaFoldDB" id="A0A0K2LDX0"/>
<feature type="domain" description="Nicotinate phosphoribosyltransferase C-terminal" evidence="12">
    <location>
        <begin position="362"/>
        <end position="472"/>
    </location>
</feature>
<evidence type="ECO:0000313" key="13">
    <source>
        <dbReference type="EMBL" id="ALB29496.1"/>
    </source>
</evidence>
<dbReference type="Pfam" id="PF17956">
    <property type="entry name" value="NAPRTase_C"/>
    <property type="match status" value="1"/>
</dbReference>
<dbReference type="EMBL" id="CP012559">
    <property type="protein sequence ID" value="ALB29496.1"/>
    <property type="molecule type" value="Genomic_DNA"/>
</dbReference>
<organism evidence="13 14">
    <name type="scientific">Companilactobacillus heilongjiangensis</name>
    <dbReference type="NCBI Taxonomy" id="1074467"/>
    <lineage>
        <taxon>Bacteria</taxon>
        <taxon>Bacillati</taxon>
        <taxon>Bacillota</taxon>
        <taxon>Bacilli</taxon>
        <taxon>Lactobacillales</taxon>
        <taxon>Lactobacillaceae</taxon>
        <taxon>Companilactobacillus</taxon>
    </lineage>
</organism>
<dbReference type="InterPro" id="IPR040727">
    <property type="entry name" value="NAPRTase_N"/>
</dbReference>
<protein>
    <recommendedName>
        <fullName evidence="3 9">Nicotinate phosphoribosyltransferase</fullName>
        <ecNumber evidence="3 9">6.3.4.21</ecNumber>
    </recommendedName>
</protein>
<evidence type="ECO:0000256" key="9">
    <source>
        <dbReference type="RuleBase" id="RU365100"/>
    </source>
</evidence>
<evidence type="ECO:0000313" key="14">
    <source>
        <dbReference type="Proteomes" id="UP000061546"/>
    </source>
</evidence>
<dbReference type="InterPro" id="IPR041619">
    <property type="entry name" value="NAPRTase_C"/>
</dbReference>
<evidence type="ECO:0000259" key="10">
    <source>
        <dbReference type="Pfam" id="PF04095"/>
    </source>
</evidence>
<evidence type="ECO:0000259" key="12">
    <source>
        <dbReference type="Pfam" id="PF17956"/>
    </source>
</evidence>
<comment type="similarity">
    <text evidence="2 9">Belongs to the NAPRTase family.</text>
</comment>
<dbReference type="CDD" id="cd01570">
    <property type="entry name" value="NAPRTase_A"/>
    <property type="match status" value="1"/>
</dbReference>
<dbReference type="InterPro" id="IPR036068">
    <property type="entry name" value="Nicotinate_pribotase-like_C"/>
</dbReference>
<evidence type="ECO:0000256" key="3">
    <source>
        <dbReference type="ARBA" id="ARBA00013236"/>
    </source>
</evidence>
<dbReference type="InterPro" id="IPR041525">
    <property type="entry name" value="N/Namide_PRibTrfase"/>
</dbReference>
<sequence length="491" mass="56316">MMTQFQNEDLTLHTDYYELNMMYTYWKKGLHNRRAVFEVYFRSLPFDNGFAVFAGLEHVVNYLKNLSFSDSDIDYLREYGEFDEEFLRWLKDMQFSCTVRSAYEGDLVFNEEPILQVEGPLAQCQLIETAILNMVNFQTLIATKAARIKTVCGDDPVMEFGSRRAQEVDAAIWGTRAAYIAGFDATSNVLAGKLFGIPISGTHAHALVQTYRNEYEAFKAYATTHKNCVFLVDTYDTLKSGVPSAIKVAREMGDKINFEGVRIDSGDMAYISKRVRKQLDEAGFPNAKIYASNDLDEKTVLNLKMQDAKIDVWGIGTKVITAFDQPALGAVYKLVSIEDSKGNMMDTLKLSSNAAKISTPGKKQVWRITNNEKNDKSEGDYVTFWNEDPREHSSLYMFHPQYTYINKTVEDFQAKPMLHDIFTNGKLVYDLPNVKEIRKYCADNLDSLWDEYKRILNPQVYPVDLSSKLYSHKMKYIEKIRNDVNNIRLGD</sequence>
<dbReference type="FunFam" id="3.20.20.70:FF:000076">
    <property type="entry name" value="Nicotinate phosphoribosyltransferase"/>
    <property type="match status" value="1"/>
</dbReference>
<dbReference type="NCBIfam" id="NF006694">
    <property type="entry name" value="PRK09243.1-1"/>
    <property type="match status" value="1"/>
</dbReference>
<dbReference type="InterPro" id="IPR006405">
    <property type="entry name" value="Nic_PRibTrfase_pncB"/>
</dbReference>
<keyword evidence="4" id="KW-0597">Phosphoprotein</keyword>
<dbReference type="InterPro" id="IPR007229">
    <property type="entry name" value="Nic_PRibTrfase-Fam"/>
</dbReference>
<dbReference type="NCBIfam" id="NF006697">
    <property type="entry name" value="PRK09243.1-4"/>
    <property type="match status" value="1"/>
</dbReference>
<evidence type="ECO:0000256" key="4">
    <source>
        <dbReference type="ARBA" id="ARBA00022553"/>
    </source>
</evidence>
<keyword evidence="7 9" id="KW-0808">Transferase</keyword>
<evidence type="ECO:0000256" key="6">
    <source>
        <dbReference type="ARBA" id="ARBA00022642"/>
    </source>
</evidence>
<evidence type="ECO:0000256" key="1">
    <source>
        <dbReference type="ARBA" id="ARBA00004952"/>
    </source>
</evidence>
<comment type="PTM">
    <text evidence="9">Transiently phosphorylated on a His residue during the reaction cycle. Phosphorylation strongly increases the affinity for substrates and increases the rate of nicotinate D-ribonucleotide production. Dephosphorylation regenerates the low-affinity form of the enzyme, leading to product release.</text>
</comment>
<dbReference type="SUPFAM" id="SSF51690">
    <property type="entry name" value="Nicotinate/Quinolinate PRTase C-terminal domain-like"/>
    <property type="match status" value="1"/>
</dbReference>
<accession>A0A0K2LDX0</accession>
<evidence type="ECO:0000256" key="5">
    <source>
        <dbReference type="ARBA" id="ARBA00022598"/>
    </source>
</evidence>
<name>A0A0K2LDX0_9LACO</name>
<dbReference type="RefSeq" id="WP_041500673.1">
    <property type="nucleotide sequence ID" value="NZ_BJDV01000010.1"/>
</dbReference>
<proteinExistence type="inferred from homology"/>
<dbReference type="PANTHER" id="PTHR11098">
    <property type="entry name" value="NICOTINATE PHOSPHORIBOSYLTRANSFERASE"/>
    <property type="match status" value="1"/>
</dbReference>
<dbReference type="PANTHER" id="PTHR11098:SF1">
    <property type="entry name" value="NICOTINATE PHOSPHORIBOSYLTRANSFERASE"/>
    <property type="match status" value="1"/>
</dbReference>
<dbReference type="Gene3D" id="3.20.140.10">
    <property type="entry name" value="nicotinate phosphoribosyltransferase"/>
    <property type="match status" value="1"/>
</dbReference>
<dbReference type="GO" id="GO:0034355">
    <property type="term" value="P:NAD+ biosynthetic process via the salvage pathway"/>
    <property type="evidence" value="ECO:0007669"/>
    <property type="project" value="TreeGrafter"/>
</dbReference>
<keyword evidence="5 9" id="KW-0436">Ligase</keyword>
<dbReference type="SUPFAM" id="SSF54675">
    <property type="entry name" value="Nicotinate/Quinolinate PRTase N-terminal domain-like"/>
    <property type="match status" value="1"/>
</dbReference>
<evidence type="ECO:0000256" key="2">
    <source>
        <dbReference type="ARBA" id="ARBA00010897"/>
    </source>
</evidence>
<keyword evidence="14" id="KW-1185">Reference proteome</keyword>
<reference evidence="13 14" key="1">
    <citation type="submission" date="2015-08" db="EMBL/GenBank/DDBJ databases">
        <title>Genomic sequence of Lactobacillus heilongjiangensis DSM 28069, isolated from Chinese traditional pickle.</title>
        <authorList>
            <person name="Jiang X."/>
            <person name="Zheng B."/>
            <person name="Cheng H."/>
        </authorList>
    </citation>
    <scope>NUCLEOTIDE SEQUENCE [LARGE SCALE GENOMIC DNA]</scope>
    <source>
        <strain evidence="13 14">DSM 28069</strain>
    </source>
</reference>
<dbReference type="STRING" id="1074467.JP39_09090"/>
<dbReference type="Gene3D" id="3.20.20.70">
    <property type="entry name" value="Aldolase class I"/>
    <property type="match status" value="1"/>
</dbReference>
<feature type="domain" description="Nicotinate phosphoribosyltransferase N-terminal" evidence="11">
    <location>
        <begin position="12"/>
        <end position="136"/>
    </location>
</feature>
<dbReference type="EC" id="6.3.4.21" evidence="3 9"/>
<evidence type="ECO:0000259" key="11">
    <source>
        <dbReference type="Pfam" id="PF17767"/>
    </source>
</evidence>
<dbReference type="InterPro" id="IPR013785">
    <property type="entry name" value="Aldolase_TIM"/>
</dbReference>
<dbReference type="OrthoDB" id="9770610at2"/>
<dbReference type="NCBIfam" id="TIGR01513">
    <property type="entry name" value="NAPRTase_put"/>
    <property type="match status" value="1"/>
</dbReference>
<dbReference type="KEGG" id="lhi:JP39_09090"/>
<dbReference type="NCBIfam" id="NF006695">
    <property type="entry name" value="PRK09243.1-2"/>
    <property type="match status" value="1"/>
</dbReference>
<dbReference type="Pfam" id="PF04095">
    <property type="entry name" value="NAPRTase"/>
    <property type="match status" value="1"/>
</dbReference>
<dbReference type="GO" id="GO:0047280">
    <property type="term" value="F:nicotinamide phosphoribosyltransferase activity"/>
    <property type="evidence" value="ECO:0007669"/>
    <property type="project" value="UniProtKB-ARBA"/>
</dbReference>
<evidence type="ECO:0000256" key="7">
    <source>
        <dbReference type="ARBA" id="ARBA00022679"/>
    </source>
</evidence>
<evidence type="ECO:0000256" key="8">
    <source>
        <dbReference type="ARBA" id="ARBA00048668"/>
    </source>
</evidence>